<dbReference type="OrthoDB" id="330721at2759"/>
<protein>
    <submittedName>
        <fullName evidence="2">Uncharacterized protein</fullName>
    </submittedName>
</protein>
<dbReference type="VEuPathDB" id="ToxoDB:CSUI_001412"/>
<accession>A0A2C6LCQ6</accession>
<sequence>MESKTLCALIRPRSLISARHLSNPRPQILPGILHGFDQKGSAPAHLLENSQFVSYAVMLSRCSQISSFLPHRRSSQSRGFSSVLTSRCTSLTEKKKDRSNQTRRHHNKRGQHAADHHTGEANPEYDDALPRVVRKAVEASLSSSPRPLCFWQAHAEQAIRILPSLIPPHLGLLMRAYARAGVRHPPLAAGVTQQFVQLLQRQRQHPLIFMQDRLGGEVAGDTTATPGNRERVDFGALSILLLALEKLHLLSHPLVCVPAQQLQDVLVQRLQGSCDTFNFQQLKRLMLLLAKLAAARVPAPAVRTLEADEVEGGNRLAGVRGASARGSERRRNTEGRQDRLPYDLLEKHPVALTRSFLIEVMRATSERAAAATCPAARAKESFCDEREMFAVSWCISKFDRMIFGSDTVKERRRSCDALIVHGEDGGAVRTNDGRGMHGRDSVLVASDAEGDLLESEDGYSYQDLTRDSRTSSDELTDEMVELYVDSRERLLDCATRGVRTTIVSRLRCAPLDAAMALDAYLRFSDAYMSSKLEHYLSFLLSAASLHELVLFADGLKHLLIANRRIWELWVLHVEDAIEAAPCDSVHKVTENERRKLLKRQDLRNVAQWFRALGKFSAVLEASLGEKGGEARAPSNEFCGGEEGAAVEVYR</sequence>
<dbReference type="EMBL" id="MIGC01000560">
    <property type="protein sequence ID" value="PHJ24713.1"/>
    <property type="molecule type" value="Genomic_DNA"/>
</dbReference>
<proteinExistence type="predicted"/>
<dbReference type="AlphaFoldDB" id="A0A2C6LCQ6"/>
<evidence type="ECO:0000313" key="2">
    <source>
        <dbReference type="EMBL" id="PHJ24713.1"/>
    </source>
</evidence>
<dbReference type="RefSeq" id="XP_067926385.1">
    <property type="nucleotide sequence ID" value="XM_068061618.1"/>
</dbReference>
<organism evidence="2 3">
    <name type="scientific">Cystoisospora suis</name>
    <dbReference type="NCBI Taxonomy" id="483139"/>
    <lineage>
        <taxon>Eukaryota</taxon>
        <taxon>Sar</taxon>
        <taxon>Alveolata</taxon>
        <taxon>Apicomplexa</taxon>
        <taxon>Conoidasida</taxon>
        <taxon>Coccidia</taxon>
        <taxon>Eucoccidiorida</taxon>
        <taxon>Eimeriorina</taxon>
        <taxon>Sarcocystidae</taxon>
        <taxon>Cystoisospora</taxon>
    </lineage>
</organism>
<reference evidence="2 3" key="1">
    <citation type="journal article" date="2017" name="Int. J. Parasitol.">
        <title>The genome of the protozoan parasite Cystoisospora suis and a reverse vaccinology approach to identify vaccine candidates.</title>
        <authorList>
            <person name="Palmieri N."/>
            <person name="Shrestha A."/>
            <person name="Ruttkowski B."/>
            <person name="Beck T."/>
            <person name="Vogl C."/>
            <person name="Tomley F."/>
            <person name="Blake D.P."/>
            <person name="Joachim A."/>
        </authorList>
    </citation>
    <scope>NUCLEOTIDE SEQUENCE [LARGE SCALE GENOMIC DNA]</scope>
    <source>
        <strain evidence="2 3">Wien I</strain>
    </source>
</reference>
<evidence type="ECO:0000256" key="1">
    <source>
        <dbReference type="SAM" id="MobiDB-lite"/>
    </source>
</evidence>
<feature type="compositionally biased region" description="Basic and acidic residues" evidence="1">
    <location>
        <begin position="326"/>
        <end position="339"/>
    </location>
</feature>
<dbReference type="Proteomes" id="UP000221165">
    <property type="component" value="Unassembled WGS sequence"/>
</dbReference>
<keyword evidence="3" id="KW-1185">Reference proteome</keyword>
<evidence type="ECO:0000313" key="3">
    <source>
        <dbReference type="Proteomes" id="UP000221165"/>
    </source>
</evidence>
<gene>
    <name evidence="2" type="ORF">CSUI_001412</name>
</gene>
<comment type="caution">
    <text evidence="2">The sequence shown here is derived from an EMBL/GenBank/DDBJ whole genome shotgun (WGS) entry which is preliminary data.</text>
</comment>
<feature type="compositionally biased region" description="Basic residues" evidence="1">
    <location>
        <begin position="101"/>
        <end position="111"/>
    </location>
</feature>
<name>A0A2C6LCQ6_9APIC</name>
<feature type="region of interest" description="Disordered" evidence="1">
    <location>
        <begin position="90"/>
        <end position="126"/>
    </location>
</feature>
<dbReference type="GeneID" id="94424829"/>
<feature type="region of interest" description="Disordered" evidence="1">
    <location>
        <begin position="319"/>
        <end position="339"/>
    </location>
</feature>